<evidence type="ECO:0000313" key="3">
    <source>
        <dbReference type="EMBL" id="KAF9664303.1"/>
    </source>
</evidence>
<feature type="compositionally biased region" description="Polar residues" evidence="2">
    <location>
        <begin position="159"/>
        <end position="171"/>
    </location>
</feature>
<name>A0A835J698_9ROSI</name>
<dbReference type="Proteomes" id="UP000657918">
    <property type="component" value="Chromosome 16"/>
</dbReference>
<feature type="compositionally biased region" description="Polar residues" evidence="2">
    <location>
        <begin position="104"/>
        <end position="116"/>
    </location>
</feature>
<evidence type="ECO:0000256" key="1">
    <source>
        <dbReference type="ARBA" id="ARBA00010016"/>
    </source>
</evidence>
<reference evidence="3 4" key="1">
    <citation type="submission" date="2020-10" db="EMBL/GenBank/DDBJ databases">
        <title>Plant Genome Project.</title>
        <authorList>
            <person name="Zhang R.-G."/>
        </authorList>
    </citation>
    <scope>NUCLEOTIDE SEQUENCE [LARGE SCALE GENOMIC DNA]</scope>
    <source>
        <strain evidence="3">FAFU-HL-1</strain>
        <tissue evidence="3">Leaf</tissue>
    </source>
</reference>
<sequence length="490" mass="55035">MNEDPMTMVQEQTALVPNPPNPPPRRPRVREVSSRFMSPIASSSSSLSPLPSSKQRSSSVQRQRRNQEADADCSPQRKHHHQRAVIKLFKENEPRSHSHRPDTPTLSIINTPSSSKLRLMQQRSTSNINISSAAAKLLQSTGISNSTDSSSSDHDSINPNAKNNNNDTRSSLPDLLRDNDARFLAERNLNRLNNSNNPCASPCSRSLNLQRSISSCDPSLFHSLKSTKLPPVAPCSKIPNDASRKTRKVFSHQEDAQSLKLLHNHYLQWRYVNAKTQRNLYSLGVKITELYNSVKRKRAELGLLQKLKILWTIVEAQMPYLDEWAAFEMDYSVSLSEAIQALVNASLQVPISGNVRVDIRELGEALSSATKLMDTVAINIESLVPKAEEAEHLISELARVTGGERALIEECGDLLSITYNSQVCYILILLQNSRSCGFVQRLISLNNISFCPCCLDKKDGPDFQVEECSLRGQLIQYYQSRHNQHQEEQQ</sequence>
<proteinExistence type="inferred from homology"/>
<feature type="region of interest" description="Disordered" evidence="2">
    <location>
        <begin position="1"/>
        <end position="116"/>
    </location>
</feature>
<dbReference type="InterPro" id="IPR007573">
    <property type="entry name" value="QWRF"/>
</dbReference>
<dbReference type="GO" id="GO:0005737">
    <property type="term" value="C:cytoplasm"/>
    <property type="evidence" value="ECO:0007669"/>
    <property type="project" value="TreeGrafter"/>
</dbReference>
<feature type="compositionally biased region" description="Low complexity" evidence="2">
    <location>
        <begin position="34"/>
        <end position="61"/>
    </location>
</feature>
<comment type="similarity">
    <text evidence="1">Belongs to the QWRF family.</text>
</comment>
<organism evidence="3 4">
    <name type="scientific">Salix dunnii</name>
    <dbReference type="NCBI Taxonomy" id="1413687"/>
    <lineage>
        <taxon>Eukaryota</taxon>
        <taxon>Viridiplantae</taxon>
        <taxon>Streptophyta</taxon>
        <taxon>Embryophyta</taxon>
        <taxon>Tracheophyta</taxon>
        <taxon>Spermatophyta</taxon>
        <taxon>Magnoliopsida</taxon>
        <taxon>eudicotyledons</taxon>
        <taxon>Gunneridae</taxon>
        <taxon>Pentapetalae</taxon>
        <taxon>rosids</taxon>
        <taxon>fabids</taxon>
        <taxon>Malpighiales</taxon>
        <taxon>Salicaceae</taxon>
        <taxon>Saliceae</taxon>
        <taxon>Salix</taxon>
    </lineage>
</organism>
<dbReference type="EMBL" id="JADGMS010000016">
    <property type="protein sequence ID" value="KAF9664303.1"/>
    <property type="molecule type" value="Genomic_DNA"/>
</dbReference>
<gene>
    <name evidence="3" type="ORF">SADUNF_Sadunf16G0004300</name>
</gene>
<feature type="region of interest" description="Disordered" evidence="2">
    <location>
        <begin position="142"/>
        <end position="174"/>
    </location>
</feature>
<dbReference type="AlphaFoldDB" id="A0A835J698"/>
<evidence type="ECO:0000313" key="4">
    <source>
        <dbReference type="Proteomes" id="UP000657918"/>
    </source>
</evidence>
<feature type="compositionally biased region" description="Basic and acidic residues" evidence="2">
    <location>
        <begin position="88"/>
        <end position="102"/>
    </location>
</feature>
<dbReference type="PANTHER" id="PTHR31807">
    <property type="entry name" value="AUGMIN FAMILY MEMBER"/>
    <property type="match status" value="1"/>
</dbReference>
<dbReference type="GO" id="GO:0005880">
    <property type="term" value="C:nuclear microtubule"/>
    <property type="evidence" value="ECO:0007669"/>
    <property type="project" value="TreeGrafter"/>
</dbReference>
<dbReference type="Pfam" id="PF04484">
    <property type="entry name" value="QWRF"/>
    <property type="match status" value="1"/>
</dbReference>
<protein>
    <submittedName>
        <fullName evidence="3">Uncharacterized protein</fullName>
    </submittedName>
</protein>
<dbReference type="OrthoDB" id="542108at2759"/>
<dbReference type="GO" id="GO:0051225">
    <property type="term" value="P:spindle assembly"/>
    <property type="evidence" value="ECO:0007669"/>
    <property type="project" value="TreeGrafter"/>
</dbReference>
<comment type="caution">
    <text evidence="3">The sequence shown here is derived from an EMBL/GenBank/DDBJ whole genome shotgun (WGS) entry which is preliminary data.</text>
</comment>
<evidence type="ECO:0000256" key="2">
    <source>
        <dbReference type="SAM" id="MobiDB-lite"/>
    </source>
</evidence>
<keyword evidence="4" id="KW-1185">Reference proteome</keyword>
<dbReference type="GO" id="GO:0008017">
    <property type="term" value="F:microtubule binding"/>
    <property type="evidence" value="ECO:0007669"/>
    <property type="project" value="TreeGrafter"/>
</dbReference>
<dbReference type="PANTHER" id="PTHR31807:SF6">
    <property type="entry name" value="PROTEIN ENDOSPERM DEFECTIVE 1-RELATED"/>
    <property type="match status" value="1"/>
</dbReference>
<accession>A0A835J698</accession>